<protein>
    <submittedName>
        <fullName evidence="1">Uncharacterized protein</fullName>
    </submittedName>
</protein>
<keyword evidence="2" id="KW-1185">Reference proteome</keyword>
<dbReference type="AlphaFoldDB" id="A0A4Y2ASI5"/>
<dbReference type="Proteomes" id="UP000499080">
    <property type="component" value="Unassembled WGS sequence"/>
</dbReference>
<gene>
    <name evidence="1" type="ORF">AVEN_106443_1</name>
</gene>
<proteinExistence type="predicted"/>
<evidence type="ECO:0000313" key="1">
    <source>
        <dbReference type="EMBL" id="GBL82942.1"/>
    </source>
</evidence>
<evidence type="ECO:0000313" key="2">
    <source>
        <dbReference type="Proteomes" id="UP000499080"/>
    </source>
</evidence>
<dbReference type="EMBL" id="BGPR01000030">
    <property type="protein sequence ID" value="GBL82942.1"/>
    <property type="molecule type" value="Genomic_DNA"/>
</dbReference>
<sequence>MRAKLCISIKTGRGVIRFRLRGRKVPGLKLDSIADPPCIWACCKLTRVQWVKHPLAGAVRKSGEGVPAQVLPRHLSAVQNYEVRPKE</sequence>
<reference evidence="1 2" key="1">
    <citation type="journal article" date="2019" name="Sci. Rep.">
        <title>Orb-weaving spider Araneus ventricosus genome elucidates the spidroin gene catalogue.</title>
        <authorList>
            <person name="Kono N."/>
            <person name="Nakamura H."/>
            <person name="Ohtoshi R."/>
            <person name="Moran D.A.P."/>
            <person name="Shinohara A."/>
            <person name="Yoshida Y."/>
            <person name="Fujiwara M."/>
            <person name="Mori M."/>
            <person name="Tomita M."/>
            <person name="Arakawa K."/>
        </authorList>
    </citation>
    <scope>NUCLEOTIDE SEQUENCE [LARGE SCALE GENOMIC DNA]</scope>
</reference>
<comment type="caution">
    <text evidence="1">The sequence shown here is derived from an EMBL/GenBank/DDBJ whole genome shotgun (WGS) entry which is preliminary data.</text>
</comment>
<accession>A0A4Y2ASI5</accession>
<organism evidence="1 2">
    <name type="scientific">Araneus ventricosus</name>
    <name type="common">Orbweaver spider</name>
    <name type="synonym">Epeira ventricosa</name>
    <dbReference type="NCBI Taxonomy" id="182803"/>
    <lineage>
        <taxon>Eukaryota</taxon>
        <taxon>Metazoa</taxon>
        <taxon>Ecdysozoa</taxon>
        <taxon>Arthropoda</taxon>
        <taxon>Chelicerata</taxon>
        <taxon>Arachnida</taxon>
        <taxon>Araneae</taxon>
        <taxon>Araneomorphae</taxon>
        <taxon>Entelegynae</taxon>
        <taxon>Araneoidea</taxon>
        <taxon>Araneidae</taxon>
        <taxon>Araneus</taxon>
    </lineage>
</organism>
<name>A0A4Y2ASI5_ARAVE</name>